<name>A0A1B8HMS1_9GAMM</name>
<sequence>MKNELLEVVIAMRDYIDALPSDVVSCLPAMPGFDRDWAHEVIDAAQRAEKSQTTPVPGAKAFREQIVKYVGGLGSSVIAPSVVETILKAARLSEARDASA</sequence>
<accession>A0A1B8HMS1</accession>
<dbReference type="EMBL" id="LZEX01000003">
    <property type="protein sequence ID" value="OBU10560.1"/>
    <property type="molecule type" value="Genomic_DNA"/>
</dbReference>
<evidence type="ECO:0000313" key="1">
    <source>
        <dbReference type="EMBL" id="OBU10560.1"/>
    </source>
</evidence>
<proteinExistence type="predicted"/>
<gene>
    <name evidence="1" type="ORF">AYY17_15570</name>
</gene>
<dbReference type="RefSeq" id="WP_067421788.1">
    <property type="nucleotide sequence ID" value="NZ_LZEX01000003.1"/>
</dbReference>
<comment type="caution">
    <text evidence="1">The sequence shown here is derived from an EMBL/GenBank/DDBJ whole genome shotgun (WGS) entry which is preliminary data.</text>
</comment>
<reference evidence="1 2" key="1">
    <citation type="submission" date="2016-06" db="EMBL/GenBank/DDBJ databases">
        <authorList>
            <person name="Kjaerup R.B."/>
            <person name="Dalgaard T.S."/>
            <person name="Juul-Madsen H.R."/>
        </authorList>
    </citation>
    <scope>NUCLEOTIDE SEQUENCE [LARGE SCALE GENOMIC DNA]</scope>
    <source>
        <strain evidence="1 2">GCSL-Mp3</strain>
    </source>
</reference>
<organism evidence="1 2">
    <name type="scientific">Morganella psychrotolerans</name>
    <dbReference type="NCBI Taxonomy" id="368603"/>
    <lineage>
        <taxon>Bacteria</taxon>
        <taxon>Pseudomonadati</taxon>
        <taxon>Pseudomonadota</taxon>
        <taxon>Gammaproteobacteria</taxon>
        <taxon>Enterobacterales</taxon>
        <taxon>Morganellaceae</taxon>
        <taxon>Morganella</taxon>
    </lineage>
</organism>
<protein>
    <submittedName>
        <fullName evidence="1">Uncharacterized protein</fullName>
    </submittedName>
</protein>
<dbReference type="Proteomes" id="UP000092247">
    <property type="component" value="Unassembled WGS sequence"/>
</dbReference>
<evidence type="ECO:0000313" key="2">
    <source>
        <dbReference type="Proteomes" id="UP000092247"/>
    </source>
</evidence>
<dbReference type="AlphaFoldDB" id="A0A1B8HMS1"/>